<evidence type="ECO:0000259" key="1">
    <source>
        <dbReference type="SMART" id="SM00857"/>
    </source>
</evidence>
<dbReference type="EMBL" id="CP060286">
    <property type="protein sequence ID" value="QNK39817.1"/>
    <property type="molecule type" value="Genomic_DNA"/>
</dbReference>
<reference evidence="2 3" key="1">
    <citation type="submission" date="2020-08" db="EMBL/GenBank/DDBJ databases">
        <title>The isolate Caproiciproducens sp. 7D4C2 produces n-caproate at mildly acidic conditions from hexoses: genome and rBOX comparison with related strains and chain-elongating bacteria.</title>
        <authorList>
            <person name="Esquivel-Elizondo S."/>
            <person name="Bagci C."/>
            <person name="Temovska M."/>
            <person name="Jeon B.S."/>
            <person name="Bessarab I."/>
            <person name="Williams R.B.H."/>
            <person name="Huson D.H."/>
            <person name="Angenent L.T."/>
        </authorList>
    </citation>
    <scope>NUCLEOTIDE SEQUENCE [LARGE SCALE GENOMIC DNA]</scope>
    <source>
        <strain evidence="2 3">7D4C2</strain>
    </source>
</reference>
<dbReference type="InterPro" id="IPR006119">
    <property type="entry name" value="Resolv_N"/>
</dbReference>
<sequence>MKRAWLYYRIDAPEDRNGALKKQEKQLYDFAEQLGYQVAGVSVDLDQNTGLEKLKQDADVKRFDALLVTSLFHIHRDRRQALAWVHEFQSFGIEVFSPLEGHISAGEGLI</sequence>
<dbReference type="Pfam" id="PF00239">
    <property type="entry name" value="Resolvase"/>
    <property type="match status" value="1"/>
</dbReference>
<dbReference type="SUPFAM" id="SSF53041">
    <property type="entry name" value="Resolvase-like"/>
    <property type="match status" value="1"/>
</dbReference>
<gene>
    <name evidence="2" type="ORF">HCR03_13970</name>
</gene>
<dbReference type="AlphaFoldDB" id="A0A7G8T876"/>
<accession>A0A7G8T876</accession>
<evidence type="ECO:0000313" key="2">
    <source>
        <dbReference type="EMBL" id="QNK39817.1"/>
    </source>
</evidence>
<dbReference type="GO" id="GO:0003677">
    <property type="term" value="F:DNA binding"/>
    <property type="evidence" value="ECO:0007669"/>
    <property type="project" value="InterPro"/>
</dbReference>
<proteinExistence type="predicted"/>
<dbReference type="InterPro" id="IPR036162">
    <property type="entry name" value="Resolvase-like_N_sf"/>
</dbReference>
<dbReference type="RefSeq" id="WP_187034794.1">
    <property type="nucleotide sequence ID" value="NZ_CP060286.1"/>
</dbReference>
<organism evidence="2 3">
    <name type="scientific">Caproicibacter fermentans</name>
    <dbReference type="NCBI Taxonomy" id="2576756"/>
    <lineage>
        <taxon>Bacteria</taxon>
        <taxon>Bacillati</taxon>
        <taxon>Bacillota</taxon>
        <taxon>Clostridia</taxon>
        <taxon>Eubacteriales</taxon>
        <taxon>Acutalibacteraceae</taxon>
        <taxon>Caproicibacter</taxon>
    </lineage>
</organism>
<dbReference type="Gene3D" id="3.40.50.1390">
    <property type="entry name" value="Resolvase, N-terminal catalytic domain"/>
    <property type="match status" value="1"/>
</dbReference>
<dbReference type="SMART" id="SM00857">
    <property type="entry name" value="Resolvase"/>
    <property type="match status" value="1"/>
</dbReference>
<dbReference type="KEGG" id="cfem:HCR03_13970"/>
<evidence type="ECO:0000313" key="3">
    <source>
        <dbReference type="Proteomes" id="UP000515909"/>
    </source>
</evidence>
<name>A0A7G8T876_9FIRM</name>
<dbReference type="GO" id="GO:0000150">
    <property type="term" value="F:DNA strand exchange activity"/>
    <property type="evidence" value="ECO:0007669"/>
    <property type="project" value="InterPro"/>
</dbReference>
<protein>
    <submittedName>
        <fullName evidence="2">Recombinase family protein</fullName>
    </submittedName>
</protein>
<feature type="domain" description="Resolvase/invertase-type recombinase catalytic" evidence="1">
    <location>
        <begin position="4"/>
        <end position="110"/>
    </location>
</feature>
<dbReference type="Proteomes" id="UP000515909">
    <property type="component" value="Chromosome"/>
</dbReference>